<dbReference type="PANTHER" id="PTHR33446:SF14">
    <property type="entry name" value="PROTEIN TONB"/>
    <property type="match status" value="1"/>
</dbReference>
<comment type="subcellular location">
    <subcellularLocation>
        <location evidence="1 10">Cell inner membrane</location>
        <topology evidence="1 10">Single-pass membrane protein</topology>
        <orientation evidence="1 10">Periplasmic side</orientation>
    </subcellularLocation>
</comment>
<comment type="caution">
    <text evidence="12">The sequence shown here is derived from an EMBL/GenBank/DDBJ whole genome shotgun (WGS) entry which is preliminary data.</text>
</comment>
<comment type="function">
    <text evidence="10">Interacts with outer membrane receptor proteins that carry out high-affinity binding and energy dependent uptake into the periplasmic space of specific substrates. It could act to transduce energy from the cytoplasmic membrane to specific energy-requiring processes in the outer membrane, resulting in the release into the periplasm of ligands bound by these outer membrane proteins.</text>
</comment>
<dbReference type="GO" id="GO:0031992">
    <property type="term" value="F:energy transducer activity"/>
    <property type="evidence" value="ECO:0007669"/>
    <property type="project" value="InterPro"/>
</dbReference>
<proteinExistence type="inferred from homology"/>
<dbReference type="SUPFAM" id="SSF74653">
    <property type="entry name" value="TolA/TonB C-terminal domain"/>
    <property type="match status" value="1"/>
</dbReference>
<keyword evidence="9 10" id="KW-0472">Membrane</keyword>
<dbReference type="STRING" id="1381081.BIY22_01645"/>
<dbReference type="NCBIfam" id="TIGR01352">
    <property type="entry name" value="tonB_Cterm"/>
    <property type="match status" value="1"/>
</dbReference>
<evidence type="ECO:0000256" key="4">
    <source>
        <dbReference type="ARBA" id="ARBA00022475"/>
    </source>
</evidence>
<dbReference type="InterPro" id="IPR051045">
    <property type="entry name" value="TonB-dependent_transducer"/>
</dbReference>
<evidence type="ECO:0000313" key="13">
    <source>
        <dbReference type="Proteomes" id="UP000186313"/>
    </source>
</evidence>
<keyword evidence="3 10" id="KW-0813">Transport</keyword>
<evidence type="ECO:0000256" key="3">
    <source>
        <dbReference type="ARBA" id="ARBA00022448"/>
    </source>
</evidence>
<organism evidence="12 13">
    <name type="scientific">Vibrio panuliri</name>
    <dbReference type="NCBI Taxonomy" id="1381081"/>
    <lineage>
        <taxon>Bacteria</taxon>
        <taxon>Pseudomonadati</taxon>
        <taxon>Pseudomonadota</taxon>
        <taxon>Gammaproteobacteria</taxon>
        <taxon>Vibrionales</taxon>
        <taxon>Vibrionaceae</taxon>
        <taxon>Vibrio</taxon>
    </lineage>
</organism>
<name>A0A1Q9HRX2_9VIBR</name>
<gene>
    <name evidence="12" type="ORF">BIY22_01645</name>
</gene>
<dbReference type="PRINTS" id="PR01374">
    <property type="entry name" value="TONBPROTEIN"/>
</dbReference>
<dbReference type="GO" id="GO:0005886">
    <property type="term" value="C:plasma membrane"/>
    <property type="evidence" value="ECO:0007669"/>
    <property type="project" value="UniProtKB-SubCell"/>
</dbReference>
<keyword evidence="6 10" id="KW-0812">Transmembrane</keyword>
<dbReference type="EMBL" id="MJMJ01000001">
    <property type="protein sequence ID" value="OLQ93603.1"/>
    <property type="molecule type" value="Genomic_DNA"/>
</dbReference>
<dbReference type="GO" id="GO:0030288">
    <property type="term" value="C:outer membrane-bounded periplasmic space"/>
    <property type="evidence" value="ECO:0007669"/>
    <property type="project" value="InterPro"/>
</dbReference>
<feature type="transmembrane region" description="Helical" evidence="10">
    <location>
        <begin position="6"/>
        <end position="28"/>
    </location>
</feature>
<dbReference type="InterPro" id="IPR006260">
    <property type="entry name" value="TonB/TolA_C"/>
</dbReference>
<evidence type="ECO:0000256" key="6">
    <source>
        <dbReference type="ARBA" id="ARBA00022692"/>
    </source>
</evidence>
<protein>
    <recommendedName>
        <fullName evidence="10">Protein TonB</fullName>
    </recommendedName>
</protein>
<dbReference type="Gene3D" id="3.30.2420.10">
    <property type="entry name" value="TonB"/>
    <property type="match status" value="1"/>
</dbReference>
<feature type="domain" description="TonB C-terminal" evidence="11">
    <location>
        <begin position="128"/>
        <end position="214"/>
    </location>
</feature>
<evidence type="ECO:0000256" key="5">
    <source>
        <dbReference type="ARBA" id="ARBA00022519"/>
    </source>
</evidence>
<keyword evidence="5 10" id="KW-0997">Cell inner membrane</keyword>
<keyword evidence="7 10" id="KW-0653">Protein transport</keyword>
<dbReference type="GO" id="GO:0015031">
    <property type="term" value="P:protein transport"/>
    <property type="evidence" value="ECO:0007669"/>
    <property type="project" value="UniProtKB-UniRule"/>
</dbReference>
<sequence length="214" mass="24068">MLPRRWFQQPLVVALVVNFALVWLMYWLTLGNQGIHRVQSINLSTVFHARQPDSVEPEVEQLFEVSQAPQSASMPPPPTALNLSTLEFDSSVSLPNIKVPIDTNKPNLQMVSLTFSPKGNGLGSVMSSAMAQAKPVFQIPPRYPAKAKRDGIEGFVTLNLHIDQDGRAQEIKVVAEEPPGVFARSAKRAVIRWRFVAPEENQWQRITIRYELEK</sequence>
<dbReference type="InterPro" id="IPR037682">
    <property type="entry name" value="TonB_C"/>
</dbReference>
<dbReference type="PANTHER" id="PTHR33446">
    <property type="entry name" value="PROTEIN TONB-RELATED"/>
    <property type="match status" value="1"/>
</dbReference>
<keyword evidence="10" id="KW-0735">Signal-anchor</keyword>
<dbReference type="InterPro" id="IPR003538">
    <property type="entry name" value="TonB"/>
</dbReference>
<keyword evidence="8 10" id="KW-1133">Transmembrane helix</keyword>
<evidence type="ECO:0000256" key="1">
    <source>
        <dbReference type="ARBA" id="ARBA00004383"/>
    </source>
</evidence>
<evidence type="ECO:0000256" key="7">
    <source>
        <dbReference type="ARBA" id="ARBA00022927"/>
    </source>
</evidence>
<dbReference type="Pfam" id="PF03544">
    <property type="entry name" value="TonB_C"/>
    <property type="match status" value="1"/>
</dbReference>
<dbReference type="PROSITE" id="PS52015">
    <property type="entry name" value="TONB_CTD"/>
    <property type="match status" value="1"/>
</dbReference>
<evidence type="ECO:0000256" key="8">
    <source>
        <dbReference type="ARBA" id="ARBA00022989"/>
    </source>
</evidence>
<evidence type="ECO:0000256" key="2">
    <source>
        <dbReference type="ARBA" id="ARBA00006555"/>
    </source>
</evidence>
<reference evidence="12 13" key="1">
    <citation type="submission" date="2016-09" db="EMBL/GenBank/DDBJ databases">
        <title>Genomic Taxonomy of the Vibrionaceae.</title>
        <authorList>
            <person name="Gonzalez-Castillo A."/>
            <person name="Gomez-Gil B."/>
            <person name="Enciso-Ibarra K."/>
        </authorList>
    </citation>
    <scope>NUCLEOTIDE SEQUENCE [LARGE SCALE GENOMIC DNA]</scope>
    <source>
        <strain evidence="12 13">CAIM 703</strain>
    </source>
</reference>
<evidence type="ECO:0000259" key="11">
    <source>
        <dbReference type="PROSITE" id="PS52015"/>
    </source>
</evidence>
<comment type="similarity">
    <text evidence="2 10">Belongs to the TonB family.</text>
</comment>
<keyword evidence="4 10" id="KW-1003">Cell membrane</keyword>
<dbReference type="AlphaFoldDB" id="A0A1Q9HRX2"/>
<evidence type="ECO:0000256" key="9">
    <source>
        <dbReference type="ARBA" id="ARBA00023136"/>
    </source>
</evidence>
<accession>A0A1Q9HRX2</accession>
<evidence type="ECO:0000313" key="12">
    <source>
        <dbReference type="EMBL" id="OLQ93603.1"/>
    </source>
</evidence>
<dbReference type="GO" id="GO:0015891">
    <property type="term" value="P:siderophore transport"/>
    <property type="evidence" value="ECO:0007669"/>
    <property type="project" value="InterPro"/>
</dbReference>
<dbReference type="GO" id="GO:0055085">
    <property type="term" value="P:transmembrane transport"/>
    <property type="evidence" value="ECO:0007669"/>
    <property type="project" value="InterPro"/>
</dbReference>
<evidence type="ECO:0000256" key="10">
    <source>
        <dbReference type="RuleBase" id="RU362123"/>
    </source>
</evidence>
<dbReference type="Proteomes" id="UP000186313">
    <property type="component" value="Unassembled WGS sequence"/>
</dbReference>